<evidence type="ECO:0000256" key="6">
    <source>
        <dbReference type="PROSITE-ProRule" id="PRU10141"/>
    </source>
</evidence>
<dbReference type="GO" id="GO:0005524">
    <property type="term" value="F:ATP binding"/>
    <property type="evidence" value="ECO:0007669"/>
    <property type="project" value="UniProtKB-UniRule"/>
</dbReference>
<dbReference type="GO" id="GO:0004540">
    <property type="term" value="F:RNA nuclease activity"/>
    <property type="evidence" value="ECO:0007669"/>
    <property type="project" value="InterPro"/>
</dbReference>
<dbReference type="InterPro" id="IPR038357">
    <property type="entry name" value="KEN_sf"/>
</dbReference>
<feature type="repeat" description="ANK" evidence="5">
    <location>
        <begin position="120"/>
        <end position="153"/>
    </location>
</feature>
<keyword evidence="1" id="KW-0677">Repeat</keyword>
<proteinExistence type="predicted"/>
<dbReference type="KEGG" id="epa:110250220"/>
<dbReference type="Pfam" id="PF06479">
    <property type="entry name" value="Ribonuc_2-5A"/>
    <property type="match status" value="1"/>
</dbReference>
<feature type="domain" description="KEN" evidence="8">
    <location>
        <begin position="1185"/>
        <end position="1340"/>
    </location>
</feature>
<dbReference type="SMART" id="SM00248">
    <property type="entry name" value="ANK"/>
    <property type="match status" value="13"/>
</dbReference>
<feature type="repeat" description="ANK" evidence="5">
    <location>
        <begin position="187"/>
        <end position="219"/>
    </location>
</feature>
<dbReference type="InterPro" id="IPR017441">
    <property type="entry name" value="Protein_kinase_ATP_BS"/>
</dbReference>
<dbReference type="SUPFAM" id="SSF56112">
    <property type="entry name" value="Protein kinase-like (PK-like)"/>
    <property type="match status" value="1"/>
</dbReference>
<dbReference type="InterPro" id="IPR008271">
    <property type="entry name" value="Ser/Thr_kinase_AS"/>
</dbReference>
<dbReference type="PROSITE" id="PS00107">
    <property type="entry name" value="PROTEIN_KINASE_ATP"/>
    <property type="match status" value="1"/>
</dbReference>
<dbReference type="Gene3D" id="1.20.1440.180">
    <property type="entry name" value="KEN domain"/>
    <property type="match status" value="1"/>
</dbReference>
<evidence type="ECO:0000313" key="9">
    <source>
        <dbReference type="EnsemblMetazoa" id="XP_020912488.1"/>
    </source>
</evidence>
<dbReference type="GO" id="GO:0004672">
    <property type="term" value="F:protein kinase activity"/>
    <property type="evidence" value="ECO:0007669"/>
    <property type="project" value="InterPro"/>
</dbReference>
<dbReference type="PROSITE" id="PS50297">
    <property type="entry name" value="ANK_REP_REGION"/>
    <property type="match status" value="4"/>
</dbReference>
<reference evidence="9" key="1">
    <citation type="submission" date="2022-11" db="UniProtKB">
        <authorList>
            <consortium name="EnsemblMetazoa"/>
        </authorList>
    </citation>
    <scope>IDENTIFICATION</scope>
</reference>
<dbReference type="OrthoDB" id="5975584at2759"/>
<dbReference type="PROSITE" id="PS51392">
    <property type="entry name" value="KEN"/>
    <property type="match status" value="1"/>
</dbReference>
<feature type="binding site" evidence="6">
    <location>
        <position position="948"/>
    </location>
    <ligand>
        <name>ATP</name>
        <dbReference type="ChEBI" id="CHEBI:30616"/>
    </ligand>
</feature>
<dbReference type="InterPro" id="IPR036770">
    <property type="entry name" value="Ankyrin_rpt-contain_sf"/>
</dbReference>
<evidence type="ECO:0000313" key="10">
    <source>
        <dbReference type="Proteomes" id="UP000887567"/>
    </source>
</evidence>
<dbReference type="GO" id="GO:0006397">
    <property type="term" value="P:mRNA processing"/>
    <property type="evidence" value="ECO:0007669"/>
    <property type="project" value="InterPro"/>
</dbReference>
<dbReference type="RefSeq" id="XP_020912488.1">
    <property type="nucleotide sequence ID" value="XM_021056829.2"/>
</dbReference>
<feature type="repeat" description="ANK" evidence="5">
    <location>
        <begin position="154"/>
        <end position="186"/>
    </location>
</feature>
<dbReference type="PANTHER" id="PTHR24166">
    <property type="entry name" value="ROLLING PEBBLES, ISOFORM B"/>
    <property type="match status" value="1"/>
</dbReference>
<organism evidence="9 10">
    <name type="scientific">Exaiptasia diaphana</name>
    <name type="common">Tropical sea anemone</name>
    <name type="synonym">Aiptasia pulchella</name>
    <dbReference type="NCBI Taxonomy" id="2652724"/>
    <lineage>
        <taxon>Eukaryota</taxon>
        <taxon>Metazoa</taxon>
        <taxon>Cnidaria</taxon>
        <taxon>Anthozoa</taxon>
        <taxon>Hexacorallia</taxon>
        <taxon>Actiniaria</taxon>
        <taxon>Aiptasiidae</taxon>
        <taxon>Exaiptasia</taxon>
    </lineage>
</organism>
<accession>A0A913Y024</accession>
<feature type="domain" description="Protein kinase" evidence="7">
    <location>
        <begin position="919"/>
        <end position="1182"/>
    </location>
</feature>
<dbReference type="Proteomes" id="UP000887567">
    <property type="component" value="Unplaced"/>
</dbReference>
<protein>
    <submittedName>
        <fullName evidence="9">Uncharacterized protein</fullName>
    </submittedName>
</protein>
<keyword evidence="4 5" id="KW-0040">ANK repeat</keyword>
<evidence type="ECO:0000256" key="5">
    <source>
        <dbReference type="PROSITE-ProRule" id="PRU00023"/>
    </source>
</evidence>
<dbReference type="SMART" id="SM00220">
    <property type="entry name" value="S_TKc"/>
    <property type="match status" value="1"/>
</dbReference>
<evidence type="ECO:0000256" key="4">
    <source>
        <dbReference type="ARBA" id="ARBA00023043"/>
    </source>
</evidence>
<evidence type="ECO:0000259" key="8">
    <source>
        <dbReference type="PROSITE" id="PS51392"/>
    </source>
</evidence>
<dbReference type="Pfam" id="PF00069">
    <property type="entry name" value="Pkinase"/>
    <property type="match status" value="1"/>
</dbReference>
<dbReference type="InterPro" id="IPR002110">
    <property type="entry name" value="Ankyrin_rpt"/>
</dbReference>
<dbReference type="Gene3D" id="1.10.510.10">
    <property type="entry name" value="Transferase(Phosphotransferase) domain 1"/>
    <property type="match status" value="1"/>
</dbReference>
<feature type="repeat" description="ANK" evidence="5">
    <location>
        <begin position="220"/>
        <end position="252"/>
    </location>
</feature>
<dbReference type="GeneID" id="110250220"/>
<dbReference type="InterPro" id="IPR000719">
    <property type="entry name" value="Prot_kinase_dom"/>
</dbReference>
<keyword evidence="3 6" id="KW-0067">ATP-binding</keyword>
<feature type="repeat" description="ANK" evidence="5">
    <location>
        <begin position="87"/>
        <end position="119"/>
    </location>
</feature>
<dbReference type="Pfam" id="PF12796">
    <property type="entry name" value="Ank_2"/>
    <property type="match status" value="3"/>
</dbReference>
<dbReference type="SUPFAM" id="SSF48403">
    <property type="entry name" value="Ankyrin repeat"/>
    <property type="match status" value="2"/>
</dbReference>
<sequence>MDSSSDISDTSSSDEYFDCDDPDNVLFNTVVFGKTDEVQKLIDYGVNINSTDDEGKTALMHSVIKGKEDIVKLLINCGADIDISDNQGRTALVYSILNYRKSILMLLIECKANVNVVDHKGIPPLKLALMHHGKESMVVALINVGADTNIKYDHENSALMHAVRFGKKEIVGAMIKAGADVNIVNQQGMTALMIAARYGWDQIASQLIDAGAHLNIADKQGNTALFLALRRRYEEIALSLINAGADVNMMDHEGKTAVIIASVHLLKKAALSLINAGADVSMVDHKGETALHYASISSEELTVLLIEKEKTLLNIRDIYGRTPLFYAILWNNLTSCYLAEQGGDLHVRDNHNVTPLSFLICQCIGIHARNACNLNKQHINQILALFKEKGVTKKEFFQTLINVLFCKLLSFRPMRYSKNAETRIYGLIEVAVQIYGKFTEEKWKYALEYINSMFSRDEYKFPVLKEAMTILIDLGADPDTADEDGNTAIHYATQQILFGQSAENVLKIFNEFQALGSSLVRKNFRGETPLLFLLSELRSDWNWQGSISTIITGVTKICKRIKAVNPICTGTTANGESIFHLLINIFQQYMAWGKLEQDAGLILHLLELYAPPIVKYGVTVNKVDDKMSSPVHVWASLSNLLIDKNLNFEKLLEAILNHLKRCGAVLYIRNAEEQTPLHLCRTWSAVKLLINLGAKPGVVDSDQRSPFLVAAQKQLFHLKAGCFYPDVTEDAVTFWKTAADMKLDLWAYDVNGNSVFSILIASEEFVLAKSLLEIACNDGYIKSDETLVAVLSDICEDESTKTTWKELLVKEILKTISRPMDMKMPLRHCCRNIKNSYKEHSFDSVHWQIAKKLLSFGAEGSCCLDIAEGYPELHALLAQPLDMDEVPLAIPWTSHSHNYASKLAQVTRRQHCQIVEMYWYHTEPIGKGVFGHVFAGINSKDGMEVAVKRIENLRLERRQEREAYTFASLTGCRNVVHYLAFCTDVHFSFIILELMEGNLNEYFESPHFNSSNNTTLCRDVFCGINYLHGENIVHRDIKPTNILYKTHPELCVKIADFDLSRRLDIDSSFTVMAPGVGSRGWIAPEVVKSTPYKHSMESDIFSCGLITHYIFSPKKHPFYPTVCTGKSELQINQETEKNISDGEMKSFDGSIAPEASDCIRKMLDINEKERPTAEAVLKHPMFWSNKKKMNLLTAVGNQPEFEEPRVKRTVLHVSPVELVLESNVSTIVKYGKWDDPRYTHMPGIYSEMTKPIVKPAKKGKYYTIKPRNYDVTSVVDLVRFIRNSIAHVSDVSRPSPIRNEILGNTVFLEYFPNITMEVYNAVTKHGWSLSREEIQHAIADK</sequence>
<name>A0A913Y024_EXADI</name>
<keyword evidence="10" id="KW-1185">Reference proteome</keyword>
<evidence type="ECO:0000256" key="2">
    <source>
        <dbReference type="ARBA" id="ARBA00022741"/>
    </source>
</evidence>
<dbReference type="InterPro" id="IPR010513">
    <property type="entry name" value="KEN_dom"/>
</dbReference>
<evidence type="ECO:0000256" key="3">
    <source>
        <dbReference type="ARBA" id="ARBA00022840"/>
    </source>
</evidence>
<evidence type="ECO:0000259" key="7">
    <source>
        <dbReference type="PROSITE" id="PS50011"/>
    </source>
</evidence>
<dbReference type="InterPro" id="IPR050889">
    <property type="entry name" value="Dendritic_Spine_Reg/Scaffold"/>
</dbReference>
<dbReference type="PROSITE" id="PS50011">
    <property type="entry name" value="PROTEIN_KINASE_DOM"/>
    <property type="match status" value="1"/>
</dbReference>
<dbReference type="EnsemblMetazoa" id="XM_021056829.2">
    <property type="protein sequence ID" value="XP_020912488.1"/>
    <property type="gene ID" value="LOC110250220"/>
</dbReference>
<dbReference type="Gene3D" id="1.25.40.20">
    <property type="entry name" value="Ankyrin repeat-containing domain"/>
    <property type="match status" value="6"/>
</dbReference>
<dbReference type="InterPro" id="IPR011009">
    <property type="entry name" value="Kinase-like_dom_sf"/>
</dbReference>
<dbReference type="PROSITE" id="PS50088">
    <property type="entry name" value="ANK_REPEAT"/>
    <property type="match status" value="6"/>
</dbReference>
<keyword evidence="2 6" id="KW-0547">Nucleotide-binding</keyword>
<evidence type="ECO:0000256" key="1">
    <source>
        <dbReference type="ARBA" id="ARBA00022737"/>
    </source>
</evidence>
<dbReference type="PANTHER" id="PTHR24166:SF48">
    <property type="entry name" value="PROTEIN VAPYRIN"/>
    <property type="match status" value="1"/>
</dbReference>
<dbReference type="PROSITE" id="PS00108">
    <property type="entry name" value="PROTEIN_KINASE_ST"/>
    <property type="match status" value="1"/>
</dbReference>
<feature type="repeat" description="ANK" evidence="5">
    <location>
        <begin position="54"/>
        <end position="86"/>
    </location>
</feature>